<dbReference type="InterPro" id="IPR053812">
    <property type="entry name" value="HTH_Sigma70_ECF-like"/>
</dbReference>
<evidence type="ECO:0000313" key="2">
    <source>
        <dbReference type="EMBL" id="MCM2372736.1"/>
    </source>
</evidence>
<accession>A0ABT0U773</accession>
<name>A0ABT0U773_9BACT</name>
<dbReference type="EMBL" id="JAMQBK010000051">
    <property type="protein sequence ID" value="MCM2372736.1"/>
    <property type="molecule type" value="Genomic_DNA"/>
</dbReference>
<feature type="domain" description="RNA polymerase sigma-70 ECF-like HTH" evidence="1">
    <location>
        <begin position="5"/>
        <end position="60"/>
    </location>
</feature>
<comment type="caution">
    <text evidence="2">The sequence shown here is derived from an EMBL/GenBank/DDBJ whole genome shotgun (WGS) entry which is preliminary data.</text>
</comment>
<evidence type="ECO:0000259" key="1">
    <source>
        <dbReference type="Pfam" id="PF07638"/>
    </source>
</evidence>
<proteinExistence type="predicted"/>
<protein>
    <submittedName>
        <fullName evidence="2">ECF-type sigma factor</fullName>
    </submittedName>
</protein>
<organism evidence="2 3">
    <name type="scientific">Aporhodopirellula aestuarii</name>
    <dbReference type="NCBI Taxonomy" id="2950107"/>
    <lineage>
        <taxon>Bacteria</taxon>
        <taxon>Pseudomonadati</taxon>
        <taxon>Planctomycetota</taxon>
        <taxon>Planctomycetia</taxon>
        <taxon>Pirellulales</taxon>
        <taxon>Pirellulaceae</taxon>
        <taxon>Aporhodopirellula</taxon>
    </lineage>
</organism>
<sequence>MIEVDVFPILSEIEAGDAKASEELLPLVYEELRKISAALMPIERTDHTLQATGLDSVPDDFNVSILQHSQLEWLFPIARHFRDSMR</sequence>
<dbReference type="RefSeq" id="WP_250930369.1">
    <property type="nucleotide sequence ID" value="NZ_JAMQBK010000051.1"/>
</dbReference>
<dbReference type="Proteomes" id="UP001202961">
    <property type="component" value="Unassembled WGS sequence"/>
</dbReference>
<dbReference type="Pfam" id="PF07638">
    <property type="entry name" value="Sigma70_ECF"/>
    <property type="match status" value="1"/>
</dbReference>
<reference evidence="2 3" key="1">
    <citation type="journal article" date="2022" name="Syst. Appl. Microbiol.">
        <title>Rhodopirellula aestuarii sp. nov., a novel member of the genus Rhodopirellula isolated from brackish sediments collected in the Tagus River estuary, Portugal.</title>
        <authorList>
            <person name="Vitorino I.R."/>
            <person name="Klimek D."/>
            <person name="Calusinska M."/>
            <person name="Lobo-da-Cunha A."/>
            <person name="Vasconcelos V."/>
            <person name="Lage O.M."/>
        </authorList>
    </citation>
    <scope>NUCLEOTIDE SEQUENCE [LARGE SCALE GENOMIC DNA]</scope>
    <source>
        <strain evidence="2 3">ICT_H3.1</strain>
    </source>
</reference>
<keyword evidence="3" id="KW-1185">Reference proteome</keyword>
<gene>
    <name evidence="2" type="ORF">NB063_19150</name>
</gene>
<evidence type="ECO:0000313" key="3">
    <source>
        <dbReference type="Proteomes" id="UP001202961"/>
    </source>
</evidence>